<dbReference type="SMART" id="SM00185">
    <property type="entry name" value="ARM"/>
    <property type="match status" value="4"/>
</dbReference>
<dbReference type="PROSITE" id="PS50176">
    <property type="entry name" value="ARM_REPEAT"/>
    <property type="match status" value="2"/>
</dbReference>
<evidence type="ECO:0000256" key="6">
    <source>
        <dbReference type="PROSITE-ProRule" id="PRU00259"/>
    </source>
</evidence>
<evidence type="ECO:0000256" key="3">
    <source>
        <dbReference type="ARBA" id="ARBA00022490"/>
    </source>
</evidence>
<sequence length="747" mass="82208">MPTSASSAIPKPSSDLIGRLTATDATVSLKALRDIKNQIIGNRTKKLSFIKLGVVPHVASILSSTSDPNILVQSAAVLGSFACGVDAGVSAVLDAGAFPRLLRLLANPDPKVVDAGARSLRMIYQSKLAPKYDFLEQENTKFLLSLLNSQNENVTGLGASIIVHSCQTIAEQKALYDGGVVEKLIDLLDGSLSQRDASLESIATIFKNNVEVTAKFMQPGREDCLSYIIELMKDRNPKTRLLACVCLTVIRNSSSCVLQDIGIKMKLIHSLLELLDSPDQVGDEASFVFSTLIAEKEELQKLAFEANAIDKLYNHLQKDQLSPRRFQGLLLAFSHLCSKLESCRSRFLSLQVMNIVIDAIKHESSGIRIAACTCLRSVSRSIKNLSAGYFMNEAVVLPLVRLLQDPSNDVQLAALGAISNIVVEFSTKRSIFIGCGGVKELVRLSKSMDLDIRLNALWALRNLMFLANIRCKEAIFMELTASLLASLVCDPEPSIQEHAMALVRNLIDGCEDSIEYVFAEDGIVLNTIGQQLQNISTDEIGVQGMYVLCNVASGNEFHKEGVMKQLFPRGDDVIHPFVVKFLQSDNSQLRIAAVWAIINLTLPSSPRALDHVTKLRNAGIISQIKNMVNDPCLDVKLRVRTALGQLIAFGDVLFFIHIFCRILLSFLLAALIHLEHESFSRFPLYSTGGSLQKLEYRQQVLPSIPCSSGHQDPFFPFCPEALLRKNIKNEMNDCLAKLDLFRDSSSI</sequence>
<dbReference type="InterPro" id="IPR016024">
    <property type="entry name" value="ARM-type_fold"/>
</dbReference>
<organism evidence="8 9">
    <name type="scientific">Citrullus colocynthis</name>
    <name type="common">colocynth</name>
    <dbReference type="NCBI Taxonomy" id="252529"/>
    <lineage>
        <taxon>Eukaryota</taxon>
        <taxon>Viridiplantae</taxon>
        <taxon>Streptophyta</taxon>
        <taxon>Embryophyta</taxon>
        <taxon>Tracheophyta</taxon>
        <taxon>Spermatophyta</taxon>
        <taxon>Magnoliopsida</taxon>
        <taxon>eudicotyledons</taxon>
        <taxon>Gunneridae</taxon>
        <taxon>Pentapetalae</taxon>
        <taxon>rosids</taxon>
        <taxon>fabids</taxon>
        <taxon>Cucurbitales</taxon>
        <taxon>Cucurbitaceae</taxon>
        <taxon>Benincaseae</taxon>
        <taxon>Citrullus</taxon>
    </lineage>
</organism>
<keyword evidence="7" id="KW-0472">Membrane</keyword>
<gene>
    <name evidence="8" type="ORF">CITCOLO1_LOCUS20420</name>
</gene>
<dbReference type="Pfam" id="PF00514">
    <property type="entry name" value="Arm"/>
    <property type="match status" value="2"/>
</dbReference>
<keyword evidence="5" id="KW-0539">Nucleus</keyword>
<dbReference type="InterPro" id="IPR038739">
    <property type="entry name" value="ARMC8/Vid28"/>
</dbReference>
<dbReference type="InterPro" id="IPR000225">
    <property type="entry name" value="Armadillo"/>
</dbReference>
<evidence type="ECO:0000256" key="4">
    <source>
        <dbReference type="ARBA" id="ARBA00022737"/>
    </source>
</evidence>
<dbReference type="SUPFAM" id="SSF48371">
    <property type="entry name" value="ARM repeat"/>
    <property type="match status" value="1"/>
</dbReference>
<reference evidence="8 9" key="1">
    <citation type="submission" date="2024-03" db="EMBL/GenBank/DDBJ databases">
        <authorList>
            <person name="Gkanogiannis A."/>
            <person name="Becerra Lopez-Lavalle L."/>
        </authorList>
    </citation>
    <scope>NUCLEOTIDE SEQUENCE [LARGE SCALE GENOMIC DNA]</scope>
</reference>
<keyword evidence="7" id="KW-0812">Transmembrane</keyword>
<evidence type="ECO:0000256" key="7">
    <source>
        <dbReference type="SAM" id="Phobius"/>
    </source>
</evidence>
<dbReference type="InterPro" id="IPR011989">
    <property type="entry name" value="ARM-like"/>
</dbReference>
<feature type="repeat" description="ARM" evidence="6">
    <location>
        <begin position="436"/>
        <end position="463"/>
    </location>
</feature>
<dbReference type="PANTHER" id="PTHR15651">
    <property type="entry name" value="ARMADILLO REPEAT-CONTAINING PROTEIN 8"/>
    <property type="match status" value="1"/>
</dbReference>
<evidence type="ECO:0000313" key="9">
    <source>
        <dbReference type="Proteomes" id="UP001642487"/>
    </source>
</evidence>
<dbReference type="Proteomes" id="UP001642487">
    <property type="component" value="Chromosome 8"/>
</dbReference>
<feature type="transmembrane region" description="Helical" evidence="7">
    <location>
        <begin position="646"/>
        <end position="672"/>
    </location>
</feature>
<evidence type="ECO:0000256" key="1">
    <source>
        <dbReference type="ARBA" id="ARBA00004123"/>
    </source>
</evidence>
<evidence type="ECO:0000256" key="5">
    <source>
        <dbReference type="ARBA" id="ARBA00023242"/>
    </source>
</evidence>
<dbReference type="EMBL" id="OZ021742">
    <property type="protein sequence ID" value="CAK9328018.1"/>
    <property type="molecule type" value="Genomic_DNA"/>
</dbReference>
<name>A0ABP0Z5G1_9ROSI</name>
<evidence type="ECO:0008006" key="10">
    <source>
        <dbReference type="Google" id="ProtNLM"/>
    </source>
</evidence>
<evidence type="ECO:0000313" key="8">
    <source>
        <dbReference type="EMBL" id="CAK9328018.1"/>
    </source>
</evidence>
<keyword evidence="3" id="KW-0963">Cytoplasm</keyword>
<protein>
    <recommendedName>
        <fullName evidence="10">Armadillo repeat-containing protein 8</fullName>
    </recommendedName>
</protein>
<keyword evidence="9" id="KW-1185">Reference proteome</keyword>
<comment type="subcellular location">
    <subcellularLocation>
        <location evidence="2">Cytoplasm</location>
    </subcellularLocation>
    <subcellularLocation>
        <location evidence="1">Nucleus</location>
    </subcellularLocation>
</comment>
<feature type="repeat" description="ARM" evidence="6">
    <location>
        <begin position="394"/>
        <end position="436"/>
    </location>
</feature>
<keyword evidence="7" id="KW-1133">Transmembrane helix</keyword>
<dbReference type="Gene3D" id="1.25.10.10">
    <property type="entry name" value="Leucine-rich Repeat Variant"/>
    <property type="match status" value="2"/>
</dbReference>
<dbReference type="PANTHER" id="PTHR15651:SF7">
    <property type="entry name" value="ARMADILLO REPEAT-CONTAINING PROTEIN 8"/>
    <property type="match status" value="1"/>
</dbReference>
<keyword evidence="4" id="KW-0677">Repeat</keyword>
<proteinExistence type="predicted"/>
<accession>A0ABP0Z5G1</accession>
<evidence type="ECO:0000256" key="2">
    <source>
        <dbReference type="ARBA" id="ARBA00004496"/>
    </source>
</evidence>